<sequence>MDNFEEWFQSQDFYTNLRFIHGDALFLKDGDVYRVLEVRIASDAWQEQQKRIDELTVGCGLQRDHIKGLEAELKKAWTTVDQEGHKKHGLVMLLKFIKEHFEMNDLDKAMPRVYEELEQALKGGEV</sequence>
<comment type="caution">
    <text evidence="1">The sequence shown here is derived from an EMBL/GenBank/DDBJ whole genome shotgun (WGS) entry which is preliminary data.</text>
</comment>
<dbReference type="AlphaFoldDB" id="A0A3A8EM29"/>
<protein>
    <submittedName>
        <fullName evidence="1">Uncharacterized protein</fullName>
    </submittedName>
</protein>
<dbReference type="EMBL" id="RAXU01000004">
    <property type="protein sequence ID" value="RKG35218.1"/>
    <property type="molecule type" value="Genomic_DNA"/>
</dbReference>
<organism evidence="1 2">
    <name type="scientific">Acinetobacter guerrae</name>
    <dbReference type="NCBI Taxonomy" id="1843371"/>
    <lineage>
        <taxon>Bacteria</taxon>
        <taxon>Pseudomonadati</taxon>
        <taxon>Pseudomonadota</taxon>
        <taxon>Gammaproteobacteria</taxon>
        <taxon>Moraxellales</taxon>
        <taxon>Moraxellaceae</taxon>
        <taxon>Acinetobacter</taxon>
    </lineage>
</organism>
<accession>A0A3A8EM29</accession>
<proteinExistence type="predicted"/>
<dbReference type="Proteomes" id="UP000269001">
    <property type="component" value="Unassembled WGS sequence"/>
</dbReference>
<keyword evidence="2" id="KW-1185">Reference proteome</keyword>
<evidence type="ECO:0000313" key="1">
    <source>
        <dbReference type="EMBL" id="RKG35218.1"/>
    </source>
</evidence>
<evidence type="ECO:0000313" key="2">
    <source>
        <dbReference type="Proteomes" id="UP000269001"/>
    </source>
</evidence>
<name>A0A3A8EM29_9GAMM</name>
<dbReference type="RefSeq" id="WP_120369497.1">
    <property type="nucleotide sequence ID" value="NZ_RAXU01000004.1"/>
</dbReference>
<reference evidence="1 2" key="1">
    <citation type="submission" date="2018-09" db="EMBL/GenBank/DDBJ databases">
        <title>The draft genome of Acinetobacter spp. strains.</title>
        <authorList>
            <person name="Qin J."/>
            <person name="Feng Y."/>
            <person name="Zong Z."/>
        </authorList>
    </citation>
    <scope>NUCLEOTIDE SEQUENCE [LARGE SCALE GENOMIC DNA]</scope>
    <source>
        <strain evidence="1 2">WCHAc060096</strain>
    </source>
</reference>
<gene>
    <name evidence="1" type="ORF">D7V21_05155</name>
</gene>